<comment type="subcellular location">
    <subcellularLocation>
        <location evidence="1">Cell inner membrane</location>
        <topology evidence="1">Multi-pass membrane protein</topology>
    </subcellularLocation>
</comment>
<dbReference type="GO" id="GO:0022857">
    <property type="term" value="F:transmembrane transporter activity"/>
    <property type="evidence" value="ECO:0007669"/>
    <property type="project" value="TreeGrafter"/>
</dbReference>
<name>A0AAW7ZDT1_9FIRM</name>
<dbReference type="PANTHER" id="PTHR35011">
    <property type="entry name" value="2,3-DIKETO-L-GULONATE TRAP TRANSPORTER SMALL PERMEASE PROTEIN YIAM"/>
    <property type="match status" value="1"/>
</dbReference>
<evidence type="ECO:0000256" key="2">
    <source>
        <dbReference type="ARBA" id="ARBA00022448"/>
    </source>
</evidence>
<keyword evidence="2" id="KW-0813">Transport</keyword>
<keyword evidence="3" id="KW-1003">Cell membrane</keyword>
<protein>
    <submittedName>
        <fullName evidence="11">TRAP transporter small permease</fullName>
    </submittedName>
</protein>
<sequence length="161" mass="18549">MRIFKLVVNNIEEIIASVLFCTVITLLFIQVIARYVFGTGIAWSEELLRFAFLTMVYFAAALGAKQGAHFRVTLLVNILPGKFKKVLEIIQYVISFAFNGFVIYLGFKVIYEMKDFPQISPILSWDMRYVYAMVPIAFVFVTVRMFIRMLTDFGIIKDKTA</sequence>
<keyword evidence="7 9" id="KW-0472">Membrane</keyword>
<evidence type="ECO:0000256" key="8">
    <source>
        <dbReference type="ARBA" id="ARBA00038436"/>
    </source>
</evidence>
<dbReference type="GO" id="GO:0005886">
    <property type="term" value="C:plasma membrane"/>
    <property type="evidence" value="ECO:0007669"/>
    <property type="project" value="UniProtKB-SubCell"/>
</dbReference>
<feature type="transmembrane region" description="Helical" evidence="9">
    <location>
        <begin position="127"/>
        <end position="147"/>
    </location>
</feature>
<evidence type="ECO:0000256" key="9">
    <source>
        <dbReference type="SAM" id="Phobius"/>
    </source>
</evidence>
<feature type="transmembrane region" description="Helical" evidence="9">
    <location>
        <begin position="47"/>
        <end position="65"/>
    </location>
</feature>
<dbReference type="RefSeq" id="WP_304542743.1">
    <property type="nucleotide sequence ID" value="NZ_JARPTC010000014.1"/>
</dbReference>
<keyword evidence="6 9" id="KW-1133">Transmembrane helix</keyword>
<dbReference type="EMBL" id="JARPTC010000014">
    <property type="protein sequence ID" value="MDO7787593.1"/>
    <property type="molecule type" value="Genomic_DNA"/>
</dbReference>
<dbReference type="GO" id="GO:0015740">
    <property type="term" value="P:C4-dicarboxylate transport"/>
    <property type="evidence" value="ECO:0007669"/>
    <property type="project" value="TreeGrafter"/>
</dbReference>
<dbReference type="Proteomes" id="UP001172911">
    <property type="component" value="Unassembled WGS sequence"/>
</dbReference>
<evidence type="ECO:0000259" key="10">
    <source>
        <dbReference type="Pfam" id="PF04290"/>
    </source>
</evidence>
<keyword evidence="12" id="KW-1185">Reference proteome</keyword>
<evidence type="ECO:0000313" key="11">
    <source>
        <dbReference type="EMBL" id="MDO7787593.1"/>
    </source>
</evidence>
<reference evidence="11" key="1">
    <citation type="journal article" date="2023" name="J. Hazard. Mater.">
        <title>Anaerobic biodegradation of pyrene and benzo[a]pyrene by a new sulfate-reducing Desulforamulus aquiferis strain DSA.</title>
        <authorList>
            <person name="Zhang Z."/>
            <person name="Sun J."/>
            <person name="Gong X."/>
            <person name="Wang C."/>
            <person name="Wang H."/>
        </authorList>
    </citation>
    <scope>NUCLEOTIDE SEQUENCE</scope>
    <source>
        <strain evidence="11">DSA</strain>
    </source>
</reference>
<evidence type="ECO:0000256" key="7">
    <source>
        <dbReference type="ARBA" id="ARBA00023136"/>
    </source>
</evidence>
<dbReference type="InterPro" id="IPR055348">
    <property type="entry name" value="DctQ"/>
</dbReference>
<evidence type="ECO:0000256" key="1">
    <source>
        <dbReference type="ARBA" id="ARBA00004429"/>
    </source>
</evidence>
<keyword evidence="5 9" id="KW-0812">Transmembrane</keyword>
<accession>A0AAW7ZDT1</accession>
<evidence type="ECO:0000313" key="12">
    <source>
        <dbReference type="Proteomes" id="UP001172911"/>
    </source>
</evidence>
<gene>
    <name evidence="11" type="ORF">P6N53_10210</name>
</gene>
<comment type="caution">
    <text evidence="11">The sequence shown here is derived from an EMBL/GenBank/DDBJ whole genome shotgun (WGS) entry which is preliminary data.</text>
</comment>
<comment type="similarity">
    <text evidence="8">Belongs to the TRAP transporter small permease family.</text>
</comment>
<keyword evidence="4" id="KW-0997">Cell inner membrane</keyword>
<dbReference type="PANTHER" id="PTHR35011:SF2">
    <property type="entry name" value="2,3-DIKETO-L-GULONATE TRAP TRANSPORTER SMALL PERMEASE PROTEIN YIAM"/>
    <property type="match status" value="1"/>
</dbReference>
<reference evidence="11" key="2">
    <citation type="submission" date="2023-03" db="EMBL/GenBank/DDBJ databases">
        <authorList>
            <person name="Zhang Z."/>
        </authorList>
    </citation>
    <scope>NUCLEOTIDE SEQUENCE</scope>
    <source>
        <strain evidence="11">DSA</strain>
    </source>
</reference>
<evidence type="ECO:0000256" key="4">
    <source>
        <dbReference type="ARBA" id="ARBA00022519"/>
    </source>
</evidence>
<feature type="domain" description="Tripartite ATP-independent periplasmic transporters DctQ component" evidence="10">
    <location>
        <begin position="24"/>
        <end position="152"/>
    </location>
</feature>
<dbReference type="Pfam" id="PF04290">
    <property type="entry name" value="DctQ"/>
    <property type="match status" value="1"/>
</dbReference>
<organism evidence="11 12">
    <name type="scientific">Desulforamulus aquiferis</name>
    <dbReference type="NCBI Taxonomy" id="1397668"/>
    <lineage>
        <taxon>Bacteria</taxon>
        <taxon>Bacillati</taxon>
        <taxon>Bacillota</taxon>
        <taxon>Clostridia</taxon>
        <taxon>Eubacteriales</taxon>
        <taxon>Peptococcaceae</taxon>
        <taxon>Desulforamulus</taxon>
    </lineage>
</organism>
<evidence type="ECO:0000256" key="6">
    <source>
        <dbReference type="ARBA" id="ARBA00022989"/>
    </source>
</evidence>
<proteinExistence type="inferred from homology"/>
<evidence type="ECO:0000256" key="5">
    <source>
        <dbReference type="ARBA" id="ARBA00022692"/>
    </source>
</evidence>
<feature type="transmembrane region" description="Helical" evidence="9">
    <location>
        <begin position="14"/>
        <end position="35"/>
    </location>
</feature>
<dbReference type="InterPro" id="IPR007387">
    <property type="entry name" value="TRAP_DctQ"/>
</dbReference>
<dbReference type="AlphaFoldDB" id="A0AAW7ZDT1"/>
<evidence type="ECO:0000256" key="3">
    <source>
        <dbReference type="ARBA" id="ARBA00022475"/>
    </source>
</evidence>
<feature type="transmembrane region" description="Helical" evidence="9">
    <location>
        <begin position="86"/>
        <end position="107"/>
    </location>
</feature>